<sequence length="120" mass="14344">MNKVIDPQIIDQVIERLYEMYPSLEERFGEKGKKKCREDNEHHFAHLETSYELQNTQFFVDYAHWLNGILQKHGMTSEHLYNNFKIIEQVITQDIGTDRKNHYKQSLAQAFVELENIESK</sequence>
<protein>
    <submittedName>
        <fullName evidence="1">Uncharacterized protein</fullName>
    </submittedName>
</protein>
<organism evidence="1 2">
    <name type="scientific">Pseudalkalibacillus berkeleyi</name>
    <dbReference type="NCBI Taxonomy" id="1069813"/>
    <lineage>
        <taxon>Bacteria</taxon>
        <taxon>Bacillati</taxon>
        <taxon>Bacillota</taxon>
        <taxon>Bacilli</taxon>
        <taxon>Bacillales</taxon>
        <taxon>Fictibacillaceae</taxon>
        <taxon>Pseudalkalibacillus</taxon>
    </lineage>
</organism>
<comment type="caution">
    <text evidence="1">The sequence shown here is derived from an EMBL/GenBank/DDBJ whole genome shotgun (WGS) entry which is preliminary data.</text>
</comment>
<evidence type="ECO:0000313" key="1">
    <source>
        <dbReference type="EMBL" id="MCF6139360.1"/>
    </source>
</evidence>
<dbReference type="EMBL" id="JAKIJS010000003">
    <property type="protein sequence ID" value="MCF6139360.1"/>
    <property type="molecule type" value="Genomic_DNA"/>
</dbReference>
<keyword evidence="2" id="KW-1185">Reference proteome</keyword>
<accession>A0ABS9H6Q1</accession>
<reference evidence="1 2" key="1">
    <citation type="submission" date="2022-01" db="EMBL/GenBank/DDBJ databases">
        <title>Alkalihalobacillus sp. EGI L200015, a novel bacterium isolated from a salt lake sediment.</title>
        <authorList>
            <person name="Gao L."/>
            <person name="Fang B.-Z."/>
            <person name="Li W.-J."/>
        </authorList>
    </citation>
    <scope>NUCLEOTIDE SEQUENCE [LARGE SCALE GENOMIC DNA]</scope>
    <source>
        <strain evidence="1 2">KCTC 12718</strain>
    </source>
</reference>
<evidence type="ECO:0000313" key="2">
    <source>
        <dbReference type="Proteomes" id="UP001649381"/>
    </source>
</evidence>
<name>A0ABS9H6Q1_9BACL</name>
<dbReference type="RefSeq" id="WP_236338127.1">
    <property type="nucleotide sequence ID" value="NZ_JAKIJS010000003.1"/>
</dbReference>
<gene>
    <name evidence="1" type="ORF">L2716_16665</name>
</gene>
<proteinExistence type="predicted"/>
<dbReference type="Proteomes" id="UP001649381">
    <property type="component" value="Unassembled WGS sequence"/>
</dbReference>